<dbReference type="Proteomes" id="UP001642483">
    <property type="component" value="Unassembled WGS sequence"/>
</dbReference>
<dbReference type="PANTHER" id="PTHR35836:SF1">
    <property type="entry name" value="VCBS REPEAT-CONTAINING PROTEIN"/>
    <property type="match status" value="1"/>
</dbReference>
<protein>
    <submittedName>
        <fullName evidence="2">Uncharacterized protein</fullName>
    </submittedName>
</protein>
<keyword evidence="3" id="KW-1185">Reference proteome</keyword>
<feature type="signal peptide" evidence="1">
    <location>
        <begin position="1"/>
        <end position="18"/>
    </location>
</feature>
<reference evidence="2 3" key="1">
    <citation type="submission" date="2024-02" db="EMBL/GenBank/DDBJ databases">
        <authorList>
            <person name="Daric V."/>
            <person name="Darras S."/>
        </authorList>
    </citation>
    <scope>NUCLEOTIDE SEQUENCE [LARGE SCALE GENOMIC DNA]</scope>
</reference>
<dbReference type="PANTHER" id="PTHR35836">
    <property type="entry name" value="VCBS REPEAT-CONTAINING PROTEIN"/>
    <property type="match status" value="1"/>
</dbReference>
<sequence>MTNFGYLLLLLISPVALGAVVNPTPKLLYEIDTEVFPAFCNMIVNSVLTGDPSNPVYDLVYSSFSANPRQLDPIMRIEGVSKKYLDSTQMISSSITDEIVWPNEVAAVPSEIFSLPEVWSVAGGFFLTGKNDGELALMTMTDLIGGQTNPITISSNPTGTLWYYHRVEWYDMNNDGYKDAITARANGGGRK</sequence>
<dbReference type="EMBL" id="CAWYQH010000163">
    <property type="protein sequence ID" value="CAK8697330.1"/>
    <property type="molecule type" value="Genomic_DNA"/>
</dbReference>
<feature type="chain" id="PRO_5046964021" evidence="1">
    <location>
        <begin position="19"/>
        <end position="191"/>
    </location>
</feature>
<name>A0ABP0H0M0_CLALP</name>
<evidence type="ECO:0000313" key="3">
    <source>
        <dbReference type="Proteomes" id="UP001642483"/>
    </source>
</evidence>
<gene>
    <name evidence="2" type="ORF">CVLEPA_LOCUS30578</name>
</gene>
<evidence type="ECO:0000313" key="2">
    <source>
        <dbReference type="EMBL" id="CAK8697330.1"/>
    </source>
</evidence>
<evidence type="ECO:0000256" key="1">
    <source>
        <dbReference type="SAM" id="SignalP"/>
    </source>
</evidence>
<organism evidence="2 3">
    <name type="scientific">Clavelina lepadiformis</name>
    <name type="common">Light-bulb sea squirt</name>
    <name type="synonym">Ascidia lepadiformis</name>
    <dbReference type="NCBI Taxonomy" id="159417"/>
    <lineage>
        <taxon>Eukaryota</taxon>
        <taxon>Metazoa</taxon>
        <taxon>Chordata</taxon>
        <taxon>Tunicata</taxon>
        <taxon>Ascidiacea</taxon>
        <taxon>Aplousobranchia</taxon>
        <taxon>Clavelinidae</taxon>
        <taxon>Clavelina</taxon>
    </lineage>
</organism>
<accession>A0ABP0H0M0</accession>
<keyword evidence="1" id="KW-0732">Signal</keyword>
<comment type="caution">
    <text evidence="2">The sequence shown here is derived from an EMBL/GenBank/DDBJ whole genome shotgun (WGS) entry which is preliminary data.</text>
</comment>
<proteinExistence type="predicted"/>